<evidence type="ECO:0000313" key="1">
    <source>
        <dbReference type="EMBL" id="MCW3783006.1"/>
    </source>
</evidence>
<proteinExistence type="predicted"/>
<organism evidence="1 2">
    <name type="scientific">Defluviimonas salinarum</name>
    <dbReference type="NCBI Taxonomy" id="2992147"/>
    <lineage>
        <taxon>Bacteria</taxon>
        <taxon>Pseudomonadati</taxon>
        <taxon>Pseudomonadota</taxon>
        <taxon>Alphaproteobacteria</taxon>
        <taxon>Rhodobacterales</taxon>
        <taxon>Paracoccaceae</taxon>
        <taxon>Albidovulum</taxon>
    </lineage>
</organism>
<reference evidence="1 2" key="1">
    <citation type="submission" date="2022-10" db="EMBL/GenBank/DDBJ databases">
        <title>Defluviimonas sp. CAU 1641 isolated from mud.</title>
        <authorList>
            <person name="Kim W."/>
        </authorList>
    </citation>
    <scope>NUCLEOTIDE SEQUENCE [LARGE SCALE GENOMIC DNA]</scope>
    <source>
        <strain evidence="1 2">CAU 1641</strain>
    </source>
</reference>
<dbReference type="RefSeq" id="WP_264772640.1">
    <property type="nucleotide sequence ID" value="NZ_JAPDOG010000014.1"/>
</dbReference>
<evidence type="ECO:0000313" key="2">
    <source>
        <dbReference type="Proteomes" id="UP001207582"/>
    </source>
</evidence>
<keyword evidence="2" id="KW-1185">Reference proteome</keyword>
<evidence type="ECO:0008006" key="3">
    <source>
        <dbReference type="Google" id="ProtNLM"/>
    </source>
</evidence>
<comment type="caution">
    <text evidence="1">The sequence shown here is derived from an EMBL/GenBank/DDBJ whole genome shotgun (WGS) entry which is preliminary data.</text>
</comment>
<dbReference type="EMBL" id="JAPDOG010000014">
    <property type="protein sequence ID" value="MCW3783006.1"/>
    <property type="molecule type" value="Genomic_DNA"/>
</dbReference>
<gene>
    <name evidence="1" type="ORF">OM960_15765</name>
</gene>
<name>A0ABT3J5M9_9RHOB</name>
<accession>A0ABT3J5M9</accession>
<dbReference type="Proteomes" id="UP001207582">
    <property type="component" value="Unassembled WGS sequence"/>
</dbReference>
<sequence length="192" mass="21605">MPGPLPEILEQPVIPPPLHGVNPRTIMGRADWDRMRRAVCARHGYRCAACGVASRQALFFPRLEAHERFSVDYRALQMHLIGIEPLCHACHSFVHGGLMEVRIATRQMSRETAITILSHGVSVLSETRGKVPVVADKLCRALGIRHGLAVAPMPPRTPWKGWRMRWEGRDYASPYPSEADWRRAMRARSVSG</sequence>
<protein>
    <recommendedName>
        <fullName evidence="3">HNH endonuclease</fullName>
    </recommendedName>
</protein>